<feature type="domain" description="NlpC/P60" evidence="6">
    <location>
        <begin position="78"/>
        <end position="204"/>
    </location>
</feature>
<evidence type="ECO:0000256" key="5">
    <source>
        <dbReference type="SAM" id="SignalP"/>
    </source>
</evidence>
<dbReference type="SUPFAM" id="SSF54001">
    <property type="entry name" value="Cysteine proteinases"/>
    <property type="match status" value="1"/>
</dbReference>
<evidence type="ECO:0000313" key="8">
    <source>
        <dbReference type="Proteomes" id="UP001143543"/>
    </source>
</evidence>
<keyword evidence="4" id="KW-0788">Thiol protease</keyword>
<keyword evidence="5" id="KW-0732">Signal</keyword>
<dbReference type="PROSITE" id="PS51935">
    <property type="entry name" value="NLPC_P60"/>
    <property type="match status" value="1"/>
</dbReference>
<dbReference type="EMBL" id="BRVO01000001">
    <property type="protein sequence ID" value="GLB48701.1"/>
    <property type="molecule type" value="Genomic_DNA"/>
</dbReference>
<keyword evidence="8" id="KW-1185">Reference proteome</keyword>
<evidence type="ECO:0000259" key="6">
    <source>
        <dbReference type="PROSITE" id="PS51935"/>
    </source>
</evidence>
<dbReference type="PROSITE" id="PS51257">
    <property type="entry name" value="PROKAR_LIPOPROTEIN"/>
    <property type="match status" value="1"/>
</dbReference>
<organism evidence="7 8">
    <name type="scientific">Neptunitalea lumnitzerae</name>
    <dbReference type="NCBI Taxonomy" id="2965509"/>
    <lineage>
        <taxon>Bacteria</taxon>
        <taxon>Pseudomonadati</taxon>
        <taxon>Bacteroidota</taxon>
        <taxon>Flavobacteriia</taxon>
        <taxon>Flavobacteriales</taxon>
        <taxon>Flavobacteriaceae</taxon>
        <taxon>Neptunitalea</taxon>
    </lineage>
</organism>
<accession>A0ABQ5MHC4</accession>
<name>A0ABQ5MHC4_9FLAO</name>
<keyword evidence="2" id="KW-0645">Protease</keyword>
<proteinExistence type="inferred from homology"/>
<feature type="signal peptide" evidence="5">
    <location>
        <begin position="1"/>
        <end position="19"/>
    </location>
</feature>
<protein>
    <recommendedName>
        <fullName evidence="6">NlpC/P60 domain-containing protein</fullName>
    </recommendedName>
</protein>
<comment type="caution">
    <text evidence="7">The sequence shown here is derived from an EMBL/GenBank/DDBJ whole genome shotgun (WGS) entry which is preliminary data.</text>
</comment>
<feature type="chain" id="PRO_5046500401" description="NlpC/P60 domain-containing protein" evidence="5">
    <location>
        <begin position="20"/>
        <end position="205"/>
    </location>
</feature>
<evidence type="ECO:0000256" key="4">
    <source>
        <dbReference type="ARBA" id="ARBA00022807"/>
    </source>
</evidence>
<dbReference type="InterPro" id="IPR051202">
    <property type="entry name" value="Peptidase_C40"/>
</dbReference>
<evidence type="ECO:0000313" key="7">
    <source>
        <dbReference type="EMBL" id="GLB48701.1"/>
    </source>
</evidence>
<evidence type="ECO:0000256" key="2">
    <source>
        <dbReference type="ARBA" id="ARBA00022670"/>
    </source>
</evidence>
<keyword evidence="3" id="KW-0378">Hydrolase</keyword>
<dbReference type="RefSeq" id="WP_281764333.1">
    <property type="nucleotide sequence ID" value="NZ_BRVO01000001.1"/>
</dbReference>
<sequence>MKKLLFVLLGACVVTSCSSSKTIKTSKSYKQTHNTNTTVTTSTNAPDNTPYSVTVGANTGKTVKGRGEAKGERTTTELLVIDNIINEALGYLGTRYKYGGTTDKGMDCSGLVYTSFLSQNIAVQRSSYLLSEEGKSVSIKDVLPGDLLFFITGKGRKINHVAMVIEASPNDVKFIHSTTSRGVIISSIQEGYWGSAFKFARRMQL</sequence>
<dbReference type="InterPro" id="IPR038765">
    <property type="entry name" value="Papain-like_cys_pep_sf"/>
</dbReference>
<dbReference type="PANTHER" id="PTHR47053">
    <property type="entry name" value="MUREIN DD-ENDOPEPTIDASE MEPH-RELATED"/>
    <property type="match status" value="1"/>
</dbReference>
<evidence type="ECO:0000256" key="1">
    <source>
        <dbReference type="ARBA" id="ARBA00007074"/>
    </source>
</evidence>
<dbReference type="PANTHER" id="PTHR47053:SF1">
    <property type="entry name" value="MUREIN DD-ENDOPEPTIDASE MEPH-RELATED"/>
    <property type="match status" value="1"/>
</dbReference>
<dbReference type="Pfam" id="PF00877">
    <property type="entry name" value="NLPC_P60"/>
    <property type="match status" value="1"/>
</dbReference>
<gene>
    <name evidence="7" type="ORF">Y10_10690</name>
</gene>
<comment type="similarity">
    <text evidence="1">Belongs to the peptidase C40 family.</text>
</comment>
<evidence type="ECO:0000256" key="3">
    <source>
        <dbReference type="ARBA" id="ARBA00022801"/>
    </source>
</evidence>
<dbReference type="Proteomes" id="UP001143543">
    <property type="component" value="Unassembled WGS sequence"/>
</dbReference>
<dbReference type="InterPro" id="IPR000064">
    <property type="entry name" value="NLP_P60_dom"/>
</dbReference>
<reference evidence="7" key="1">
    <citation type="submission" date="2022-07" db="EMBL/GenBank/DDBJ databases">
        <title>Taxonomy of Novel Oxalotrophic and Methylotrophic Bacteria.</title>
        <authorList>
            <person name="Sahin N."/>
            <person name="Tani A."/>
        </authorList>
    </citation>
    <scope>NUCLEOTIDE SEQUENCE</scope>
    <source>
        <strain evidence="7">Y10</strain>
    </source>
</reference>
<dbReference type="Gene3D" id="3.90.1720.10">
    <property type="entry name" value="endopeptidase domain like (from Nostoc punctiforme)"/>
    <property type="match status" value="1"/>
</dbReference>